<dbReference type="AlphaFoldDB" id="A0A7W8UAD7"/>
<dbReference type="InterPro" id="IPR010895">
    <property type="entry name" value="CHRD"/>
</dbReference>
<protein>
    <recommendedName>
        <fullName evidence="1">CHRD domain-containing protein</fullName>
    </recommendedName>
</protein>
<gene>
    <name evidence="2" type="ORF">GGD55_002362</name>
</gene>
<dbReference type="Pfam" id="PF07452">
    <property type="entry name" value="CHRD"/>
    <property type="match status" value="1"/>
</dbReference>
<feature type="domain" description="CHRD" evidence="1">
    <location>
        <begin position="28"/>
        <end position="145"/>
    </location>
</feature>
<name>A0A7W8UAD7_9HYPH</name>
<dbReference type="SMART" id="SM00754">
    <property type="entry name" value="CHRD"/>
    <property type="match status" value="1"/>
</dbReference>
<dbReference type="Proteomes" id="UP000585507">
    <property type="component" value="Unassembled WGS sequence"/>
</dbReference>
<dbReference type="PROSITE" id="PS50933">
    <property type="entry name" value="CHRD"/>
    <property type="match status" value="1"/>
</dbReference>
<evidence type="ECO:0000313" key="2">
    <source>
        <dbReference type="EMBL" id="MBB5535658.1"/>
    </source>
</evidence>
<reference evidence="2 3" key="1">
    <citation type="submission" date="2020-08" db="EMBL/GenBank/DDBJ databases">
        <title>Genomic Encyclopedia of Type Strains, Phase IV (KMG-V): Genome sequencing to study the core and pangenomes of soil and plant-associated prokaryotes.</title>
        <authorList>
            <person name="Whitman W."/>
        </authorList>
    </citation>
    <scope>NUCLEOTIDE SEQUENCE [LARGE SCALE GENOMIC DNA]</scope>
    <source>
        <strain evidence="2 3">SEMIA 4084</strain>
    </source>
</reference>
<organism evidence="2 3">
    <name type="scientific">Rhizobium giardinii</name>
    <dbReference type="NCBI Taxonomy" id="56731"/>
    <lineage>
        <taxon>Bacteria</taxon>
        <taxon>Pseudomonadati</taxon>
        <taxon>Pseudomonadota</taxon>
        <taxon>Alphaproteobacteria</taxon>
        <taxon>Hyphomicrobiales</taxon>
        <taxon>Rhizobiaceae</taxon>
        <taxon>Rhizobium/Agrobacterium group</taxon>
        <taxon>Rhizobium</taxon>
    </lineage>
</organism>
<sequence>MRSSAFKVGIGALALVGFLAVGAPGFAEEMKFKADLKGSTEVPPVQTSATGTADITYDSASKNLSWTVEHTGLSGDVTAAHFHGPAAVGVNAPPVVPIDMSALAKGSATLDDAQAKDLTEGRWYLNLHTAANPDGEIRGQVMKAQ</sequence>
<dbReference type="RefSeq" id="WP_018325386.1">
    <property type="nucleotide sequence ID" value="NZ_JACHBK010000005.1"/>
</dbReference>
<dbReference type="EMBL" id="JACHBK010000005">
    <property type="protein sequence ID" value="MBB5535658.1"/>
    <property type="molecule type" value="Genomic_DNA"/>
</dbReference>
<evidence type="ECO:0000259" key="1">
    <source>
        <dbReference type="PROSITE" id="PS50933"/>
    </source>
</evidence>
<comment type="caution">
    <text evidence="2">The sequence shown here is derived from an EMBL/GenBank/DDBJ whole genome shotgun (WGS) entry which is preliminary data.</text>
</comment>
<proteinExistence type="predicted"/>
<accession>A0A7W8UAD7</accession>
<keyword evidence="3" id="KW-1185">Reference proteome</keyword>
<evidence type="ECO:0000313" key="3">
    <source>
        <dbReference type="Proteomes" id="UP000585507"/>
    </source>
</evidence>